<organism evidence="1 2">
    <name type="scientific">Agrobacterium fabrum (strain C58 / ATCC 33970)</name>
    <name type="common">Agrobacterium tumefaciens (strain C58)</name>
    <dbReference type="NCBI Taxonomy" id="176299"/>
    <lineage>
        <taxon>Bacteria</taxon>
        <taxon>Pseudomonadati</taxon>
        <taxon>Pseudomonadota</taxon>
        <taxon>Alphaproteobacteria</taxon>
        <taxon>Hyphomicrobiales</taxon>
        <taxon>Rhizobiaceae</taxon>
        <taxon>Rhizobium/Agrobacterium group</taxon>
        <taxon>Agrobacterium</taxon>
        <taxon>Agrobacterium tumefaciens complex</taxon>
    </lineage>
</organism>
<dbReference type="AlphaFoldDB" id="A9CG72"/>
<dbReference type="PIR" id="AG3070">
    <property type="entry name" value="AG3070"/>
</dbReference>
<sequence>MFPIRAVEDDHVDRTGVEAQQCVKLTVTNSSIDFFVPIDYVHRTKVDDICSVFTLTWPSATTLQTARQTIGDGLASCMVAMLDLEQRNIRNKSQKDVLN</sequence>
<dbReference type="Proteomes" id="UP000000813">
    <property type="component" value="Chromosome linear"/>
</dbReference>
<dbReference type="KEGG" id="atu:Atu4185"/>
<keyword evidence="2" id="KW-1185">Reference proteome</keyword>
<dbReference type="EnsemblBacteria" id="AAK89252">
    <property type="protein sequence ID" value="AAK89252"/>
    <property type="gene ID" value="Atu4185"/>
</dbReference>
<reference evidence="1 2" key="1">
    <citation type="journal article" date="2001" name="Science">
        <title>The genome of the natural genetic engineer Agrobacterium tumefaciens C58.</title>
        <authorList>
            <person name="Wood D.W."/>
            <person name="Setubal J.C."/>
            <person name="Kaul R."/>
            <person name="Monks D.E."/>
            <person name="Kitajima J.P."/>
            <person name="Okura V.K."/>
            <person name="Zhou Y."/>
            <person name="Chen L."/>
            <person name="Wood G.E."/>
            <person name="Almeida N.F.Jr."/>
            <person name="Woo L."/>
            <person name="Chen Y."/>
            <person name="Paulsen I.T."/>
            <person name="Eisen J.A."/>
            <person name="Karp P.D."/>
            <person name="Bovee D.Sr."/>
            <person name="Chapman P."/>
            <person name="Clendenning J."/>
            <person name="Deatherage G."/>
            <person name="Gillet W."/>
            <person name="Grant C."/>
            <person name="Kutyavin T."/>
            <person name="Levy R."/>
            <person name="Li M.J."/>
            <person name="McClelland E."/>
            <person name="Palmieri A."/>
            <person name="Raymond C."/>
            <person name="Rouse G."/>
            <person name="Saenphimmachak C."/>
            <person name="Wu Z."/>
            <person name="Romero P."/>
            <person name="Gordon D."/>
            <person name="Zhang S."/>
            <person name="Yoo H."/>
            <person name="Tao Y."/>
            <person name="Biddle P."/>
            <person name="Jung M."/>
            <person name="Krespan W."/>
            <person name="Perry M."/>
            <person name="Gordon-Kamm B."/>
            <person name="Liao L."/>
            <person name="Kim S."/>
            <person name="Hendrick C."/>
            <person name="Zhao Z.Y."/>
            <person name="Dolan M."/>
            <person name="Chumley F."/>
            <person name="Tingey S.V."/>
            <person name="Tomb J.F."/>
            <person name="Gordon M.P."/>
            <person name="Olson M.V."/>
            <person name="Nester E.W."/>
        </authorList>
    </citation>
    <scope>NUCLEOTIDE SEQUENCE [LARGE SCALE GENOMIC DNA]</scope>
    <source>
        <strain evidence="2">C58 / ATCC 33970</strain>
    </source>
</reference>
<evidence type="ECO:0000313" key="1">
    <source>
        <dbReference type="EMBL" id="AAK89252.1"/>
    </source>
</evidence>
<dbReference type="BioCyc" id="AGRO:ATU4185-MONOMER"/>
<proteinExistence type="predicted"/>
<evidence type="ECO:0000313" key="2">
    <source>
        <dbReference type="Proteomes" id="UP000000813"/>
    </source>
</evidence>
<reference evidence="1 2" key="2">
    <citation type="journal article" date="2001" name="Science">
        <title>Genome sequence of the plant pathogen and biotechnology agent Agrobacterium tumefaciens C58.</title>
        <authorList>
            <person name="Goodner B."/>
            <person name="Hinkle G."/>
            <person name="Gattung S."/>
            <person name="Miller N."/>
            <person name="Blanchard M."/>
            <person name="Qurollo B."/>
            <person name="Goldman B.S."/>
            <person name="Cao Y."/>
            <person name="Askenazi M."/>
            <person name="Halling C."/>
            <person name="Mullin L."/>
            <person name="Houmiel K."/>
            <person name="Gordon J."/>
            <person name="Vaudin M."/>
            <person name="Iartchouk O."/>
            <person name="Epp A."/>
            <person name="Liu F."/>
            <person name="Wollam C."/>
            <person name="Allinger M."/>
            <person name="Doughty D."/>
            <person name="Scott C."/>
            <person name="Lappas C."/>
            <person name="Markelz B."/>
            <person name="Flanagan C."/>
            <person name="Crowell C."/>
            <person name="Gurson J."/>
            <person name="Lomo C."/>
            <person name="Sear C."/>
            <person name="Strub G."/>
            <person name="Cielo C."/>
            <person name="Slater S."/>
        </authorList>
    </citation>
    <scope>NUCLEOTIDE SEQUENCE [LARGE SCALE GENOMIC DNA]</scope>
    <source>
        <strain evidence="2">C58 / ATCC 33970</strain>
    </source>
</reference>
<dbReference type="EMBL" id="AE007870">
    <property type="protein sequence ID" value="AAK89252.1"/>
    <property type="molecule type" value="Genomic_DNA"/>
</dbReference>
<name>A9CG72_AGRFC</name>
<dbReference type="PIR" id="B98216">
    <property type="entry name" value="B98216"/>
</dbReference>
<dbReference type="HOGENOM" id="CLU_2505417_0_0_5"/>
<gene>
    <name evidence="1" type="ordered locus">Atu4185</name>
</gene>
<protein>
    <submittedName>
        <fullName evidence="1">Uncharacterized protein</fullName>
    </submittedName>
</protein>
<accession>A9CG72</accession>